<evidence type="ECO:0000256" key="1">
    <source>
        <dbReference type="SAM" id="MobiDB-lite"/>
    </source>
</evidence>
<feature type="compositionally biased region" description="Pro residues" evidence="1">
    <location>
        <begin position="224"/>
        <end position="241"/>
    </location>
</feature>
<proteinExistence type="predicted"/>
<accession>A0A8H7WFT5</accession>
<feature type="region of interest" description="Disordered" evidence="1">
    <location>
        <begin position="208"/>
        <end position="243"/>
    </location>
</feature>
<dbReference type="AlphaFoldDB" id="A0A8H7WFT5"/>
<name>A0A8H7WFT5_9HELO</name>
<protein>
    <submittedName>
        <fullName evidence="2">Uncharacterized protein</fullName>
    </submittedName>
</protein>
<dbReference type="Proteomes" id="UP000664132">
    <property type="component" value="Unassembled WGS sequence"/>
</dbReference>
<feature type="compositionally biased region" description="Polar residues" evidence="1">
    <location>
        <begin position="40"/>
        <end position="49"/>
    </location>
</feature>
<reference evidence="2" key="1">
    <citation type="submission" date="2021-02" db="EMBL/GenBank/DDBJ databases">
        <title>Genome sequence Cadophora malorum strain M34.</title>
        <authorList>
            <person name="Stefanovic E."/>
            <person name="Vu D."/>
            <person name="Scully C."/>
            <person name="Dijksterhuis J."/>
            <person name="Roader J."/>
            <person name="Houbraken J."/>
        </authorList>
    </citation>
    <scope>NUCLEOTIDE SEQUENCE</scope>
    <source>
        <strain evidence="2">M34</strain>
    </source>
</reference>
<evidence type="ECO:0000313" key="2">
    <source>
        <dbReference type="EMBL" id="KAG4424094.1"/>
    </source>
</evidence>
<keyword evidence="3" id="KW-1185">Reference proteome</keyword>
<gene>
    <name evidence="2" type="ORF">IFR04_002790</name>
</gene>
<sequence>MDLTPIKIPGKRKRLNTKIAVEARKLLNRKPGRPLKPPQNALSNDLQTTAQPVKAPKIRTLKTLKSRRKMSLLEKLPTELLERVFQFCLNLDLPSASPVIAGKLSSVTVFNWTAMRIFGASWDREYARERVVGDKASESGDYLRGEEGSNGEWGEEDGELQSRVLRCRWASLEVLLRAKEAWIQRYAADRPFVPMYFIKAMNPPNALAHPRDLPSEPLISQHTTPPPEQPLPPSSEPPSPPSLCLTPREYHDLDYTSFLQFLSTPDGPSPYPYISWSSSPSSPYSTLSPETELPHSLLTPPFTPQNLQHLFHLLKSGARISWLTSTSGEVAFSGLKDAIRECNVEAVHLLVWSGLLERLDVEVLVWGLRNVGSGLESVDGRGKENGVVVSLEDKVRTINQILRLGFTAMDSRERGRAEAEFLDMRDEALMRDDEEGLEFVRRVVGSETLRGVVDVRV</sequence>
<dbReference type="EMBL" id="JAFJYH010000025">
    <property type="protein sequence ID" value="KAG4424094.1"/>
    <property type="molecule type" value="Genomic_DNA"/>
</dbReference>
<organism evidence="2 3">
    <name type="scientific">Cadophora malorum</name>
    <dbReference type="NCBI Taxonomy" id="108018"/>
    <lineage>
        <taxon>Eukaryota</taxon>
        <taxon>Fungi</taxon>
        <taxon>Dikarya</taxon>
        <taxon>Ascomycota</taxon>
        <taxon>Pezizomycotina</taxon>
        <taxon>Leotiomycetes</taxon>
        <taxon>Helotiales</taxon>
        <taxon>Ploettnerulaceae</taxon>
        <taxon>Cadophora</taxon>
    </lineage>
</organism>
<evidence type="ECO:0000313" key="3">
    <source>
        <dbReference type="Proteomes" id="UP000664132"/>
    </source>
</evidence>
<dbReference type="OrthoDB" id="4167490at2759"/>
<comment type="caution">
    <text evidence="2">The sequence shown here is derived from an EMBL/GenBank/DDBJ whole genome shotgun (WGS) entry which is preliminary data.</text>
</comment>
<feature type="region of interest" description="Disordered" evidence="1">
    <location>
        <begin position="28"/>
        <end position="49"/>
    </location>
</feature>